<keyword evidence="9 18" id="KW-0812">Transmembrane</keyword>
<dbReference type="PANTHER" id="PTHR27007">
    <property type="match status" value="1"/>
</dbReference>
<dbReference type="Gene3D" id="1.10.510.10">
    <property type="entry name" value="Transferase(Phosphotransferase) domain 1"/>
    <property type="match status" value="2"/>
</dbReference>
<dbReference type="GO" id="GO:0030246">
    <property type="term" value="F:carbohydrate binding"/>
    <property type="evidence" value="ECO:0007669"/>
    <property type="project" value="UniProtKB-KW"/>
</dbReference>
<keyword evidence="10 19" id="KW-0732">Signal</keyword>
<evidence type="ECO:0000313" key="22">
    <source>
        <dbReference type="Proteomes" id="UP000327085"/>
    </source>
</evidence>
<evidence type="ECO:0000256" key="6">
    <source>
        <dbReference type="ARBA" id="ARBA00012513"/>
    </source>
</evidence>
<dbReference type="GO" id="GO:0005886">
    <property type="term" value="C:plasma membrane"/>
    <property type="evidence" value="ECO:0007669"/>
    <property type="project" value="UniProtKB-SubCell"/>
</dbReference>
<evidence type="ECO:0000256" key="12">
    <source>
        <dbReference type="ARBA" id="ARBA00022741"/>
    </source>
</evidence>
<dbReference type="InterPro" id="IPR011009">
    <property type="entry name" value="Kinase-like_dom_sf"/>
</dbReference>
<dbReference type="GO" id="GO:0006952">
    <property type="term" value="P:defense response"/>
    <property type="evidence" value="ECO:0007669"/>
    <property type="project" value="UniProtKB-ARBA"/>
</dbReference>
<keyword evidence="13" id="KW-0067">ATP-binding</keyword>
<evidence type="ECO:0000256" key="1">
    <source>
        <dbReference type="ARBA" id="ARBA00004236"/>
    </source>
</evidence>
<dbReference type="InterPro" id="IPR001245">
    <property type="entry name" value="Ser-Thr/Tyr_kinase_cat_dom"/>
</dbReference>
<dbReference type="Gene3D" id="3.30.200.20">
    <property type="entry name" value="Phosphorylase Kinase, domain 1"/>
    <property type="match status" value="1"/>
</dbReference>
<evidence type="ECO:0000313" key="21">
    <source>
        <dbReference type="EMBL" id="VVA11417.1"/>
    </source>
</evidence>
<keyword evidence="14 18" id="KW-1133">Transmembrane helix</keyword>
<keyword evidence="15 18" id="KW-0472">Membrane</keyword>
<feature type="transmembrane region" description="Helical" evidence="18">
    <location>
        <begin position="340"/>
        <end position="359"/>
    </location>
</feature>
<evidence type="ECO:0000256" key="7">
    <source>
        <dbReference type="ARBA" id="ARBA00022475"/>
    </source>
</evidence>
<evidence type="ECO:0000256" key="14">
    <source>
        <dbReference type="ARBA" id="ARBA00022989"/>
    </source>
</evidence>
<dbReference type="Pfam" id="PF07714">
    <property type="entry name" value="PK_Tyr_Ser-Thr"/>
    <property type="match status" value="1"/>
</dbReference>
<evidence type="ECO:0000256" key="9">
    <source>
        <dbReference type="ARBA" id="ARBA00022692"/>
    </source>
</evidence>
<gene>
    <name evidence="21" type="ORF">ALMOND_2B006378</name>
</gene>
<dbReference type="SUPFAM" id="SSF56112">
    <property type="entry name" value="Protein kinase-like (PK-like)"/>
    <property type="match status" value="1"/>
</dbReference>
<evidence type="ECO:0000256" key="13">
    <source>
        <dbReference type="ARBA" id="ARBA00022840"/>
    </source>
</evidence>
<reference evidence="22" key="1">
    <citation type="journal article" date="2020" name="Plant J.">
        <title>Transposons played a major role in the diversification between the closely related almond and peach genomes: results from the almond genome sequence.</title>
        <authorList>
            <person name="Alioto T."/>
            <person name="Alexiou K.G."/>
            <person name="Bardil A."/>
            <person name="Barteri F."/>
            <person name="Castanera R."/>
            <person name="Cruz F."/>
            <person name="Dhingra A."/>
            <person name="Duval H."/>
            <person name="Fernandez I Marti A."/>
            <person name="Frias L."/>
            <person name="Galan B."/>
            <person name="Garcia J.L."/>
            <person name="Howad W."/>
            <person name="Gomez-Garrido J."/>
            <person name="Gut M."/>
            <person name="Julca I."/>
            <person name="Morata J."/>
            <person name="Puigdomenech P."/>
            <person name="Ribeca P."/>
            <person name="Rubio Cabetas M.J."/>
            <person name="Vlasova A."/>
            <person name="Wirthensohn M."/>
            <person name="Garcia-Mas J."/>
            <person name="Gabaldon T."/>
            <person name="Casacuberta J.M."/>
            <person name="Arus P."/>
        </authorList>
    </citation>
    <scope>NUCLEOTIDE SEQUENCE [LARGE SCALE GENOMIC DNA]</scope>
    <source>
        <strain evidence="22">cv. Texas</strain>
    </source>
</reference>
<feature type="domain" description="Protein kinase" evidence="20">
    <location>
        <begin position="403"/>
        <end position="690"/>
    </location>
</feature>
<feature type="signal peptide" evidence="19">
    <location>
        <begin position="1"/>
        <end position="27"/>
    </location>
</feature>
<dbReference type="InterPro" id="IPR000719">
    <property type="entry name" value="Prot_kinase_dom"/>
</dbReference>
<evidence type="ECO:0000256" key="2">
    <source>
        <dbReference type="ARBA" id="ARBA00004479"/>
    </source>
</evidence>
<keyword evidence="16" id="KW-0675">Receptor</keyword>
<evidence type="ECO:0000256" key="5">
    <source>
        <dbReference type="ARBA" id="ARBA00010217"/>
    </source>
</evidence>
<evidence type="ECO:0000256" key="11">
    <source>
        <dbReference type="ARBA" id="ARBA00022734"/>
    </source>
</evidence>
<comment type="similarity">
    <text evidence="4">In the N-terminal section; belongs to the leguminous lectin family.</text>
</comment>
<evidence type="ECO:0000256" key="3">
    <source>
        <dbReference type="ARBA" id="ARBA00007606"/>
    </source>
</evidence>
<dbReference type="EMBL" id="CABIKO010000003">
    <property type="protein sequence ID" value="VVA11417.1"/>
    <property type="molecule type" value="Genomic_DNA"/>
</dbReference>
<dbReference type="PROSITE" id="PS00307">
    <property type="entry name" value="LECTIN_LEGUME_BETA"/>
    <property type="match status" value="1"/>
</dbReference>
<dbReference type="InterPro" id="IPR050528">
    <property type="entry name" value="L-type_Lectin-RKs"/>
</dbReference>
<dbReference type="GO" id="GO:0051707">
    <property type="term" value="P:response to other organism"/>
    <property type="evidence" value="ECO:0007669"/>
    <property type="project" value="UniProtKB-ARBA"/>
</dbReference>
<dbReference type="Pfam" id="PF00139">
    <property type="entry name" value="Lectin_legB"/>
    <property type="match status" value="1"/>
</dbReference>
<evidence type="ECO:0000256" key="19">
    <source>
        <dbReference type="SAM" id="SignalP"/>
    </source>
</evidence>
<dbReference type="EC" id="2.7.11.1" evidence="6"/>
<accession>A0A5E4E6E4</accession>
<dbReference type="CDD" id="cd06899">
    <property type="entry name" value="lectin_legume_LecRK_Arcelin_ConA"/>
    <property type="match status" value="1"/>
</dbReference>
<dbReference type="PROSITE" id="PS50011">
    <property type="entry name" value="PROTEIN_KINASE_DOM"/>
    <property type="match status" value="1"/>
</dbReference>
<keyword evidence="8" id="KW-0418">Kinase</keyword>
<dbReference type="InterPro" id="IPR001220">
    <property type="entry name" value="Legume_lectin_dom"/>
</dbReference>
<comment type="subcellular location">
    <subcellularLocation>
        <location evidence="1">Cell membrane</location>
    </subcellularLocation>
    <subcellularLocation>
        <location evidence="2">Membrane</location>
        <topology evidence="2">Single-pass type I membrane protein</topology>
    </subcellularLocation>
</comment>
<dbReference type="AlphaFoldDB" id="A0A5E4E6E4"/>
<proteinExistence type="inferred from homology"/>
<dbReference type="Gene3D" id="2.60.120.200">
    <property type="match status" value="1"/>
</dbReference>
<protein>
    <recommendedName>
        <fullName evidence="6">non-specific serine/threonine protein kinase</fullName>
        <ecNumber evidence="6">2.7.11.1</ecNumber>
    </recommendedName>
</protein>
<evidence type="ECO:0000256" key="18">
    <source>
        <dbReference type="SAM" id="Phobius"/>
    </source>
</evidence>
<evidence type="ECO:0000256" key="16">
    <source>
        <dbReference type="ARBA" id="ARBA00023170"/>
    </source>
</evidence>
<sequence length="690" mass="76967">MGCRNYNYGLIWFICSVFMEHTVLVHSGSDKQHRIHGPLVNVTKHLSFPDFSFSKNPRVLEDVKLLGSAKFSASSAIQIPDDHDQPHGNGNDIDHLRHQAGRALYSSPIRLLDPHTQSPASFQTTFSFQFHNASSSSSSSNFSANSSDHGGSGLTFIIVPDEFTIGRPGPWLGMLNDACQDDYKAIAVEFDTRLNPEFGDPNDNHVGINLGTIVSTKTINASDVGVFLDDGSVHRVWIGYDGSRRWMEIHLGSDSGSNDSPPSKPIFSGPLDLSPFLSEYMFVGFSASTGNHTQIHSVLSWNFSSTSQAFLWTPSVETCESNIIVHGRAGTTSAEPPGTFLIFVAVLVLVLAVVLSLYYNSRRKSTEISDTSIVLPEKKQRPRPPNKPRCFTISELSLATQCFSEYEFLGSGSRGVYYRGKLLNGCQVAVKRFSSQFLHSQGFDRRRFLKEIKGISRFRHPNLVPIRGWCQDQKETMVVYEFFPNGSLDKWLFGMGVLPWTRRFKVVKDVAEAVSFLHSNQLSHKNLKTTSVFLDISFRAVLGDFGFVLCGAESKRFESAVSQSADVFEFGLFVLEVVGGRQRLEAELGQLEERDLLDFAWRMHEKDEMARVVDRRMGTVINLEQAIRVMQIGLLCTLNVTKGRPCMEQVVEFLSMERPIPELPPSRPVALFPYNSTGALCTGYSCASFK</sequence>
<dbReference type="GO" id="GO:0004674">
    <property type="term" value="F:protein serine/threonine kinase activity"/>
    <property type="evidence" value="ECO:0007669"/>
    <property type="project" value="UniProtKB-KW"/>
</dbReference>
<keyword evidence="8" id="KW-0808">Transferase</keyword>
<dbReference type="GO" id="GO:0005524">
    <property type="term" value="F:ATP binding"/>
    <property type="evidence" value="ECO:0007669"/>
    <property type="project" value="UniProtKB-KW"/>
</dbReference>
<dbReference type="InterPro" id="IPR019825">
    <property type="entry name" value="Lectin_legB_Mn/Ca_BS"/>
</dbReference>
<organism evidence="21 22">
    <name type="scientific">Prunus dulcis</name>
    <name type="common">Almond</name>
    <name type="synonym">Amygdalus dulcis</name>
    <dbReference type="NCBI Taxonomy" id="3755"/>
    <lineage>
        <taxon>Eukaryota</taxon>
        <taxon>Viridiplantae</taxon>
        <taxon>Streptophyta</taxon>
        <taxon>Embryophyta</taxon>
        <taxon>Tracheophyta</taxon>
        <taxon>Spermatophyta</taxon>
        <taxon>Magnoliopsida</taxon>
        <taxon>eudicotyledons</taxon>
        <taxon>Gunneridae</taxon>
        <taxon>Pentapetalae</taxon>
        <taxon>rosids</taxon>
        <taxon>fabids</taxon>
        <taxon>Rosales</taxon>
        <taxon>Rosaceae</taxon>
        <taxon>Amygdaloideae</taxon>
        <taxon>Amygdaleae</taxon>
        <taxon>Prunus</taxon>
    </lineage>
</organism>
<keyword evidence="7" id="KW-1003">Cell membrane</keyword>
<evidence type="ECO:0000256" key="15">
    <source>
        <dbReference type="ARBA" id="ARBA00023136"/>
    </source>
</evidence>
<evidence type="ECO:0000256" key="8">
    <source>
        <dbReference type="ARBA" id="ARBA00022527"/>
    </source>
</evidence>
<evidence type="ECO:0000256" key="4">
    <source>
        <dbReference type="ARBA" id="ARBA00008536"/>
    </source>
</evidence>
<evidence type="ECO:0000259" key="20">
    <source>
        <dbReference type="PROSITE" id="PS50011"/>
    </source>
</evidence>
<dbReference type="Proteomes" id="UP000327085">
    <property type="component" value="Chromosome 2"/>
</dbReference>
<keyword evidence="8" id="KW-0723">Serine/threonine-protein kinase</keyword>
<dbReference type="Gramene" id="VVA11417">
    <property type="protein sequence ID" value="VVA11417"/>
    <property type="gene ID" value="Prudul26B006378"/>
</dbReference>
<dbReference type="SUPFAM" id="SSF49899">
    <property type="entry name" value="Concanavalin A-like lectins/glucanases"/>
    <property type="match status" value="1"/>
</dbReference>
<dbReference type="OMA" id="HNVLSWN"/>
<evidence type="ECO:0000256" key="10">
    <source>
        <dbReference type="ARBA" id="ARBA00022729"/>
    </source>
</evidence>
<comment type="similarity">
    <text evidence="3">Belongs to the leguminous lectin family.</text>
</comment>
<keyword evidence="11 21" id="KW-0430">Lectin</keyword>
<keyword evidence="12" id="KW-0547">Nucleotide-binding</keyword>
<comment type="similarity">
    <text evidence="5">In the C-terminal section; belongs to the protein kinase superfamily. Ser/Thr protein kinase family.</text>
</comment>
<feature type="chain" id="PRO_5022772530" description="non-specific serine/threonine protein kinase" evidence="19">
    <location>
        <begin position="28"/>
        <end position="690"/>
    </location>
</feature>
<evidence type="ECO:0000256" key="17">
    <source>
        <dbReference type="ARBA" id="ARBA00023180"/>
    </source>
</evidence>
<name>A0A5E4E6E4_PRUDU</name>
<dbReference type="InParanoid" id="A0A5E4E6E4"/>
<dbReference type="InterPro" id="IPR013320">
    <property type="entry name" value="ConA-like_dom_sf"/>
</dbReference>
<keyword evidence="17" id="KW-0325">Glycoprotein</keyword>